<reference evidence="1" key="2">
    <citation type="submission" date="2023-05" db="EMBL/GenBank/DDBJ databases">
        <authorList>
            <person name="Fouks B."/>
        </authorList>
    </citation>
    <scope>NUCLEOTIDE SEQUENCE</scope>
    <source>
        <strain evidence="1">Stay&amp;Tobe</strain>
        <tissue evidence="1">Testes</tissue>
    </source>
</reference>
<protein>
    <submittedName>
        <fullName evidence="1">Uncharacterized protein</fullName>
    </submittedName>
</protein>
<feature type="non-terminal residue" evidence="1">
    <location>
        <position position="1"/>
    </location>
</feature>
<sequence>DMLGLQCFVSMQACIYNLPNLNLSVLLTSFYRSKCLEGYNLFLFLHGKVPLIYGLNCGEFAIFHNEMKGKFSTLFKCVSEFSISINFKNQFYTFQTSSLLLKKSKIILIIRHIYNIYKFKERKFVFLCSHKDEELNLKTYLRKRKE</sequence>
<comment type="caution">
    <text evidence="1">The sequence shown here is derived from an EMBL/GenBank/DDBJ whole genome shotgun (WGS) entry which is preliminary data.</text>
</comment>
<organism evidence="1 2">
    <name type="scientific">Diploptera punctata</name>
    <name type="common">Pacific beetle cockroach</name>
    <dbReference type="NCBI Taxonomy" id="6984"/>
    <lineage>
        <taxon>Eukaryota</taxon>
        <taxon>Metazoa</taxon>
        <taxon>Ecdysozoa</taxon>
        <taxon>Arthropoda</taxon>
        <taxon>Hexapoda</taxon>
        <taxon>Insecta</taxon>
        <taxon>Pterygota</taxon>
        <taxon>Neoptera</taxon>
        <taxon>Polyneoptera</taxon>
        <taxon>Dictyoptera</taxon>
        <taxon>Blattodea</taxon>
        <taxon>Blaberoidea</taxon>
        <taxon>Blaberidae</taxon>
        <taxon>Diplopterinae</taxon>
        <taxon>Diploptera</taxon>
    </lineage>
</organism>
<evidence type="ECO:0000313" key="1">
    <source>
        <dbReference type="EMBL" id="KAJ9581113.1"/>
    </source>
</evidence>
<feature type="non-terminal residue" evidence="1">
    <location>
        <position position="146"/>
    </location>
</feature>
<evidence type="ECO:0000313" key="2">
    <source>
        <dbReference type="Proteomes" id="UP001233999"/>
    </source>
</evidence>
<proteinExistence type="predicted"/>
<name>A0AAD8E8K4_DIPPU</name>
<reference evidence="1" key="1">
    <citation type="journal article" date="2023" name="IScience">
        <title>Live-bearing cockroach genome reveals convergent evolutionary mechanisms linked to viviparity in insects and beyond.</title>
        <authorList>
            <person name="Fouks B."/>
            <person name="Harrison M.C."/>
            <person name="Mikhailova A.A."/>
            <person name="Marchal E."/>
            <person name="English S."/>
            <person name="Carruthers M."/>
            <person name="Jennings E.C."/>
            <person name="Chiamaka E.L."/>
            <person name="Frigard R.A."/>
            <person name="Pippel M."/>
            <person name="Attardo G.M."/>
            <person name="Benoit J.B."/>
            <person name="Bornberg-Bauer E."/>
            <person name="Tobe S.S."/>
        </authorList>
    </citation>
    <scope>NUCLEOTIDE SEQUENCE</scope>
    <source>
        <strain evidence="1">Stay&amp;Tobe</strain>
    </source>
</reference>
<accession>A0AAD8E8K4</accession>
<gene>
    <name evidence="1" type="ORF">L9F63_023704</name>
</gene>
<dbReference type="EMBL" id="JASPKZ010008023">
    <property type="protein sequence ID" value="KAJ9581113.1"/>
    <property type="molecule type" value="Genomic_DNA"/>
</dbReference>
<keyword evidence="2" id="KW-1185">Reference proteome</keyword>
<dbReference type="AlphaFoldDB" id="A0AAD8E8K4"/>
<dbReference type="Proteomes" id="UP001233999">
    <property type="component" value="Unassembled WGS sequence"/>
</dbReference>